<comment type="subcellular location">
    <subcellularLocation>
        <location evidence="1">Nucleus</location>
    </subcellularLocation>
</comment>
<evidence type="ECO:0000256" key="3">
    <source>
        <dbReference type="ARBA" id="ARBA00022763"/>
    </source>
</evidence>
<dbReference type="GO" id="GO:0031297">
    <property type="term" value="P:replication fork processing"/>
    <property type="evidence" value="ECO:0007669"/>
    <property type="project" value="TreeGrafter"/>
</dbReference>
<dbReference type="PANTHER" id="PTHR28680">
    <property type="entry name" value="CENTROMERE PROTEIN X"/>
    <property type="match status" value="1"/>
</dbReference>
<dbReference type="AlphaFoldDB" id="A0AAE0X2C0"/>
<proteinExistence type="inferred from homology"/>
<dbReference type="Pfam" id="PF09415">
    <property type="entry name" value="CENP-X"/>
    <property type="match status" value="1"/>
</dbReference>
<name>A0AAE0X2C0_9PEZI</name>
<evidence type="ECO:0000256" key="2">
    <source>
        <dbReference type="ARBA" id="ARBA00009359"/>
    </source>
</evidence>
<evidence type="ECO:0000313" key="8">
    <source>
        <dbReference type="EMBL" id="KAK3683345.1"/>
    </source>
</evidence>
<reference evidence="8" key="2">
    <citation type="submission" date="2023-06" db="EMBL/GenBank/DDBJ databases">
        <authorList>
            <consortium name="Lawrence Berkeley National Laboratory"/>
            <person name="Haridas S."/>
            <person name="Hensen N."/>
            <person name="Bonometti L."/>
            <person name="Westerberg I."/>
            <person name="Brannstrom I.O."/>
            <person name="Guillou S."/>
            <person name="Cros-Aarteil S."/>
            <person name="Calhoun S."/>
            <person name="Kuo A."/>
            <person name="Mondo S."/>
            <person name="Pangilinan J."/>
            <person name="Riley R."/>
            <person name="Labutti K."/>
            <person name="Andreopoulos B."/>
            <person name="Lipzen A."/>
            <person name="Chen C."/>
            <person name="Yanf M."/>
            <person name="Daum C."/>
            <person name="Ng V."/>
            <person name="Clum A."/>
            <person name="Steindorff A."/>
            <person name="Ohm R."/>
            <person name="Martin F."/>
            <person name="Silar P."/>
            <person name="Natvig D."/>
            <person name="Lalanne C."/>
            <person name="Gautier V."/>
            <person name="Ament-Velasquez S.L."/>
            <person name="Kruys A."/>
            <person name="Hutchinson M.I."/>
            <person name="Powell A.J."/>
            <person name="Barry K."/>
            <person name="Miller A.N."/>
            <person name="Grigoriev I.V."/>
            <person name="Debuchy R."/>
            <person name="Gladieux P."/>
            <person name="Thoren M.H."/>
            <person name="Johannesson H."/>
        </authorList>
    </citation>
    <scope>NUCLEOTIDE SEQUENCE</scope>
    <source>
        <strain evidence="8">CBS 314.62</strain>
    </source>
</reference>
<dbReference type="EMBL" id="JAULSO010000004">
    <property type="protein sequence ID" value="KAK3683345.1"/>
    <property type="molecule type" value="Genomic_DNA"/>
</dbReference>
<dbReference type="GO" id="GO:0000712">
    <property type="term" value="P:resolution of meiotic recombination intermediates"/>
    <property type="evidence" value="ECO:0007669"/>
    <property type="project" value="TreeGrafter"/>
</dbReference>
<organism evidence="8 9">
    <name type="scientific">Podospora appendiculata</name>
    <dbReference type="NCBI Taxonomy" id="314037"/>
    <lineage>
        <taxon>Eukaryota</taxon>
        <taxon>Fungi</taxon>
        <taxon>Dikarya</taxon>
        <taxon>Ascomycota</taxon>
        <taxon>Pezizomycotina</taxon>
        <taxon>Sordariomycetes</taxon>
        <taxon>Sordariomycetidae</taxon>
        <taxon>Sordariales</taxon>
        <taxon>Podosporaceae</taxon>
        <taxon>Podospora</taxon>
    </lineage>
</organism>
<dbReference type="GO" id="GO:0006281">
    <property type="term" value="P:DNA repair"/>
    <property type="evidence" value="ECO:0007669"/>
    <property type="project" value="UniProtKB-KW"/>
</dbReference>
<feature type="compositionally biased region" description="Acidic residues" evidence="7">
    <location>
        <begin position="115"/>
        <end position="137"/>
    </location>
</feature>
<dbReference type="GO" id="GO:0071821">
    <property type="term" value="C:FANCM-MHF complex"/>
    <property type="evidence" value="ECO:0007669"/>
    <property type="project" value="TreeGrafter"/>
</dbReference>
<evidence type="ECO:0000256" key="5">
    <source>
        <dbReference type="ARBA" id="ARBA00023204"/>
    </source>
</evidence>
<accession>A0AAE0X2C0</accession>
<dbReference type="PANTHER" id="PTHR28680:SF1">
    <property type="entry name" value="CENTROMERE PROTEIN X"/>
    <property type="match status" value="1"/>
</dbReference>
<keyword evidence="9" id="KW-1185">Reference proteome</keyword>
<feature type="region of interest" description="Disordered" evidence="7">
    <location>
        <begin position="24"/>
        <end position="142"/>
    </location>
</feature>
<protein>
    <submittedName>
        <fullName evidence="8">CENP-S associating centromere protein X-domain-containing protein</fullName>
    </submittedName>
</protein>
<dbReference type="GO" id="GO:0051382">
    <property type="term" value="P:kinetochore assembly"/>
    <property type="evidence" value="ECO:0007669"/>
    <property type="project" value="InterPro"/>
</dbReference>
<gene>
    <name evidence="8" type="ORF">B0T22DRAFT_245578</name>
</gene>
<dbReference type="GO" id="GO:0003677">
    <property type="term" value="F:DNA binding"/>
    <property type="evidence" value="ECO:0007669"/>
    <property type="project" value="UniProtKB-KW"/>
</dbReference>
<keyword evidence="3" id="KW-0227">DNA damage</keyword>
<keyword evidence="5" id="KW-0234">DNA repair</keyword>
<sequence>RLTPISNEASKGYTCLIKNIHTSPRLFPRRKTPSPVVTRSVATMPPKKSVSTGASSGGQASTGSTSKSFGNASSFQSAAAVAAANKSNKTGAASGTGGGGGSSRSKGRKSKETIDVDDEGEEAEGGEDEEEEEEEDEERRRIPPELLTRLLHEFFEREGTTRITRDANDAVARYMDVFVREAIARAAAERPEGRFLEVEDLEKIAPQLLLDL</sequence>
<evidence type="ECO:0000256" key="4">
    <source>
        <dbReference type="ARBA" id="ARBA00023125"/>
    </source>
</evidence>
<keyword evidence="6" id="KW-0539">Nucleus</keyword>
<comment type="similarity">
    <text evidence="2">Belongs to the CENP-X/MHF2 family.</text>
</comment>
<dbReference type="Gene3D" id="6.10.130.30">
    <property type="match status" value="1"/>
</dbReference>
<dbReference type="InterPro" id="IPR018552">
    <property type="entry name" value="CENP-X"/>
</dbReference>
<feature type="compositionally biased region" description="Low complexity" evidence="7">
    <location>
        <begin position="49"/>
        <end position="93"/>
    </location>
</feature>
<comment type="caution">
    <text evidence="8">The sequence shown here is derived from an EMBL/GenBank/DDBJ whole genome shotgun (WGS) entry which is preliminary data.</text>
</comment>
<reference evidence="8" key="1">
    <citation type="journal article" date="2023" name="Mol. Phylogenet. Evol.">
        <title>Genome-scale phylogeny and comparative genomics of the fungal order Sordariales.</title>
        <authorList>
            <person name="Hensen N."/>
            <person name="Bonometti L."/>
            <person name="Westerberg I."/>
            <person name="Brannstrom I.O."/>
            <person name="Guillou S."/>
            <person name="Cros-Aarteil S."/>
            <person name="Calhoun S."/>
            <person name="Haridas S."/>
            <person name="Kuo A."/>
            <person name="Mondo S."/>
            <person name="Pangilinan J."/>
            <person name="Riley R."/>
            <person name="LaButti K."/>
            <person name="Andreopoulos B."/>
            <person name="Lipzen A."/>
            <person name="Chen C."/>
            <person name="Yan M."/>
            <person name="Daum C."/>
            <person name="Ng V."/>
            <person name="Clum A."/>
            <person name="Steindorff A."/>
            <person name="Ohm R.A."/>
            <person name="Martin F."/>
            <person name="Silar P."/>
            <person name="Natvig D.O."/>
            <person name="Lalanne C."/>
            <person name="Gautier V."/>
            <person name="Ament-Velasquez S.L."/>
            <person name="Kruys A."/>
            <person name="Hutchinson M.I."/>
            <person name="Powell A.J."/>
            <person name="Barry K."/>
            <person name="Miller A.N."/>
            <person name="Grigoriev I.V."/>
            <person name="Debuchy R."/>
            <person name="Gladieux P."/>
            <person name="Hiltunen Thoren M."/>
            <person name="Johannesson H."/>
        </authorList>
    </citation>
    <scope>NUCLEOTIDE SEQUENCE</scope>
    <source>
        <strain evidence="8">CBS 314.62</strain>
    </source>
</reference>
<evidence type="ECO:0000256" key="6">
    <source>
        <dbReference type="ARBA" id="ARBA00023242"/>
    </source>
</evidence>
<evidence type="ECO:0000256" key="1">
    <source>
        <dbReference type="ARBA" id="ARBA00004123"/>
    </source>
</evidence>
<feature type="non-terminal residue" evidence="8">
    <location>
        <position position="212"/>
    </location>
</feature>
<evidence type="ECO:0000256" key="7">
    <source>
        <dbReference type="SAM" id="MobiDB-lite"/>
    </source>
</evidence>
<keyword evidence="4" id="KW-0238">DNA-binding</keyword>
<dbReference type="Proteomes" id="UP001270362">
    <property type="component" value="Unassembled WGS sequence"/>
</dbReference>
<dbReference type="CDD" id="cd22921">
    <property type="entry name" value="HFD_CENP-X"/>
    <property type="match status" value="1"/>
</dbReference>
<evidence type="ECO:0000313" key="9">
    <source>
        <dbReference type="Proteomes" id="UP001270362"/>
    </source>
</evidence>